<feature type="compositionally biased region" description="Basic and acidic residues" evidence="9">
    <location>
        <begin position="179"/>
        <end position="241"/>
    </location>
</feature>
<feature type="compositionally biased region" description="Low complexity" evidence="9">
    <location>
        <begin position="292"/>
        <end position="309"/>
    </location>
</feature>
<dbReference type="GO" id="GO:0030315">
    <property type="term" value="C:T-tubule"/>
    <property type="evidence" value="ECO:0007669"/>
    <property type="project" value="UniProtKB-SubCell"/>
</dbReference>
<dbReference type="GO" id="GO:0005789">
    <property type="term" value="C:endoplasmic reticulum membrane"/>
    <property type="evidence" value="ECO:0007669"/>
    <property type="project" value="UniProtKB-SubCell"/>
</dbReference>
<dbReference type="SMART" id="SM01065">
    <property type="entry name" value="CBM_2"/>
    <property type="match status" value="1"/>
</dbReference>
<evidence type="ECO:0000313" key="12">
    <source>
        <dbReference type="Proteomes" id="UP000472267"/>
    </source>
</evidence>
<dbReference type="InParanoid" id="A0A672J2N6"/>
<evidence type="ECO:0000256" key="1">
    <source>
        <dbReference type="ARBA" id="ARBA00004643"/>
    </source>
</evidence>
<feature type="compositionally biased region" description="Polar residues" evidence="9">
    <location>
        <begin position="310"/>
        <end position="319"/>
    </location>
</feature>
<dbReference type="PANTHER" id="PTHR15048:SF0">
    <property type="entry name" value="STARCH-BINDING DOMAIN-CONTAINING PROTEIN 1"/>
    <property type="match status" value="1"/>
</dbReference>
<dbReference type="GO" id="GO:0061723">
    <property type="term" value="P:glycophagy"/>
    <property type="evidence" value="ECO:0007669"/>
    <property type="project" value="UniProtKB-ARBA"/>
</dbReference>
<feature type="domain" description="CBM20" evidence="10">
    <location>
        <begin position="333"/>
        <end position="432"/>
    </location>
</feature>
<dbReference type="SUPFAM" id="SSF49452">
    <property type="entry name" value="Starch-binding domain-like"/>
    <property type="match status" value="1"/>
</dbReference>
<dbReference type="InterPro" id="IPR013783">
    <property type="entry name" value="Ig-like_fold"/>
</dbReference>
<dbReference type="CDD" id="cd05813">
    <property type="entry name" value="CBM20_genethonin_1"/>
    <property type="match status" value="1"/>
</dbReference>
<dbReference type="AlphaFoldDB" id="A0A672J2N6"/>
<evidence type="ECO:0000256" key="9">
    <source>
        <dbReference type="SAM" id="MobiDB-lite"/>
    </source>
</evidence>
<evidence type="ECO:0000256" key="3">
    <source>
        <dbReference type="ARBA" id="ARBA00053886"/>
    </source>
</evidence>
<evidence type="ECO:0000256" key="7">
    <source>
        <dbReference type="ARBA" id="ARBA00075794"/>
    </source>
</evidence>
<sequence>MQTISAFPEVTSGATSDAAGCSENQISLSFVESQLSRSLSGFGGESGISSMAVSPDLSDALDEFGTTLEDVLPSEVDCLACSEEQAESPVIFTDDAAVSFGGDIAGGAPEPCENLPQQTGQDWAMDSSIAVNEDVFGNDVEDGYYHTVDQLMTEMAANVMTTDEIREASNEVPVLVVKTDGKEGAERKEEGAGKEGAERKEEGAGKEGAERKEEGAGKEGAERKEEGAGKEGAERKEEELEKTEISIMEATMDNNEWITDGNYEVLPWMNLSTTSFSQIPSKLDPSPTAHPPLSLTDDTSIDTDIPPSTEASQTGSLSLEENLDSSKKVLAVQPMPQNVNVTFRIHYLTHSPYQKLAVTGDHEELGNWKEFIPLEKAKDGHWSTVIGLPAESHVEWKFVVLDKGGVCRWEECGNRFLETGYGDDLIVHKWWGFL</sequence>
<evidence type="ECO:0000256" key="2">
    <source>
        <dbReference type="ARBA" id="ARBA00024012"/>
    </source>
</evidence>
<protein>
    <recommendedName>
        <fullName evidence="6">Starch-binding domain-containing protein 1</fullName>
    </recommendedName>
    <alternativeName>
        <fullName evidence="7">Genethonin-1</fullName>
    </alternativeName>
    <alternativeName>
        <fullName evidence="8">Glycophagy cargo receptor stbd1</fullName>
    </alternativeName>
</protein>
<accession>A0A672J2N6</accession>
<dbReference type="Ensembl" id="ENSSFAT00005048908.1">
    <property type="protein sequence ID" value="ENSSFAP00005047310.1"/>
    <property type="gene ID" value="ENSSFAG00005023015.1"/>
</dbReference>
<evidence type="ECO:0000256" key="8">
    <source>
        <dbReference type="ARBA" id="ARBA00076001"/>
    </source>
</evidence>
<evidence type="ECO:0000256" key="6">
    <source>
        <dbReference type="ARBA" id="ARBA00073038"/>
    </source>
</evidence>
<reference evidence="11" key="1">
    <citation type="submission" date="2025-08" db="UniProtKB">
        <authorList>
            <consortium name="Ensembl"/>
        </authorList>
    </citation>
    <scope>IDENTIFICATION</scope>
</reference>
<reference evidence="11" key="2">
    <citation type="submission" date="2025-09" db="UniProtKB">
        <authorList>
            <consortium name="Ensembl"/>
        </authorList>
    </citation>
    <scope>IDENTIFICATION</scope>
</reference>
<evidence type="ECO:0000256" key="5">
    <source>
        <dbReference type="ARBA" id="ARBA00062412"/>
    </source>
</evidence>
<dbReference type="InterPro" id="IPR002044">
    <property type="entry name" value="CBM20"/>
</dbReference>
<evidence type="ECO:0000313" key="11">
    <source>
        <dbReference type="Ensembl" id="ENSSFAP00005047310.1"/>
    </source>
</evidence>
<dbReference type="Pfam" id="PF00686">
    <property type="entry name" value="CBM_20"/>
    <property type="match status" value="1"/>
</dbReference>
<dbReference type="GO" id="GO:0034045">
    <property type="term" value="C:phagophore assembly site membrane"/>
    <property type="evidence" value="ECO:0007669"/>
    <property type="project" value="UniProtKB-SubCell"/>
</dbReference>
<dbReference type="GO" id="GO:2001069">
    <property type="term" value="F:glycogen binding"/>
    <property type="evidence" value="ECO:0007669"/>
    <property type="project" value="InterPro"/>
</dbReference>
<dbReference type="InterPro" id="IPR034838">
    <property type="entry name" value="CBM20_genethonin_1"/>
</dbReference>
<dbReference type="FunFam" id="2.60.40.10:FF:000552">
    <property type="entry name" value="Related to glucoamylase"/>
    <property type="match status" value="1"/>
</dbReference>
<feature type="region of interest" description="Disordered" evidence="9">
    <location>
        <begin position="177"/>
        <end position="241"/>
    </location>
</feature>
<comment type="function">
    <text evidence="3">Acts as a cargo receptor for glycogen. Delivers its cargo to an autophagic pathway called glycophagy, resulting in the transport of glycogen to lysosomes.</text>
</comment>
<dbReference type="PANTHER" id="PTHR15048">
    <property type="entry name" value="STARCH-BINDING DOMAIN-CONTAINING PROTEIN 1"/>
    <property type="match status" value="1"/>
</dbReference>
<evidence type="ECO:0000259" key="10">
    <source>
        <dbReference type="PROSITE" id="PS51166"/>
    </source>
</evidence>
<name>A0A672J2N6_SALFA</name>
<dbReference type="GO" id="GO:2001070">
    <property type="term" value="F:starch binding"/>
    <property type="evidence" value="ECO:0007669"/>
    <property type="project" value="InterPro"/>
</dbReference>
<feature type="region of interest" description="Disordered" evidence="9">
    <location>
        <begin position="279"/>
        <end position="320"/>
    </location>
</feature>
<comment type="subunit">
    <text evidence="5">Interacts with the ATG8 family proteins GABARAP and GABARAPL1. Interacts with several glycogen-associated proteins, such as GYS2 (liver glycogen synthase), GDE (glycogen debranching enzyme), GBE1 (glycogen branching enzyme 1) and EPM2A (Laforin).</text>
</comment>
<dbReference type="Gene3D" id="2.60.40.10">
    <property type="entry name" value="Immunoglobulins"/>
    <property type="match status" value="1"/>
</dbReference>
<organism evidence="11 12">
    <name type="scientific">Salarias fasciatus</name>
    <name type="common">Jewelled blenny</name>
    <name type="synonym">Blennius fasciatus</name>
    <dbReference type="NCBI Taxonomy" id="181472"/>
    <lineage>
        <taxon>Eukaryota</taxon>
        <taxon>Metazoa</taxon>
        <taxon>Chordata</taxon>
        <taxon>Craniata</taxon>
        <taxon>Vertebrata</taxon>
        <taxon>Euteleostomi</taxon>
        <taxon>Actinopterygii</taxon>
        <taxon>Neopterygii</taxon>
        <taxon>Teleostei</taxon>
        <taxon>Neoteleostei</taxon>
        <taxon>Acanthomorphata</taxon>
        <taxon>Ovalentaria</taxon>
        <taxon>Blenniimorphae</taxon>
        <taxon>Blenniiformes</taxon>
        <taxon>Blennioidei</taxon>
        <taxon>Blenniidae</taxon>
        <taxon>Salariinae</taxon>
        <taxon>Salarias</taxon>
    </lineage>
</organism>
<dbReference type="Proteomes" id="UP000472267">
    <property type="component" value="Unassembled WGS sequence"/>
</dbReference>
<dbReference type="InterPro" id="IPR013784">
    <property type="entry name" value="Carb-bd-like_fold"/>
</dbReference>
<dbReference type="PROSITE" id="PS51166">
    <property type="entry name" value="CBM20"/>
    <property type="match status" value="1"/>
</dbReference>
<comment type="subcellular location">
    <subcellularLocation>
        <location evidence="2">Cell membrane</location>
        <location evidence="2">Sarcolemma</location>
        <location evidence="2">T-tubule</location>
    </subcellularLocation>
    <subcellularLocation>
        <location evidence="1">Endoplasmic reticulum membrane</location>
        <topology evidence="1">Single-pass type III membrane protein</topology>
    </subcellularLocation>
    <subcellularLocation>
        <location evidence="4">Preautophagosomal structure membrane</location>
        <topology evidence="4">Single-pass type III membrane protein</topology>
    </subcellularLocation>
</comment>
<proteinExistence type="predicted"/>
<evidence type="ECO:0000256" key="4">
    <source>
        <dbReference type="ARBA" id="ARBA00060405"/>
    </source>
</evidence>
<keyword evidence="12" id="KW-1185">Reference proteome</keyword>